<comment type="caution">
    <text evidence="1">The sequence shown here is derived from an EMBL/GenBank/DDBJ whole genome shotgun (WGS) entry which is preliminary data.</text>
</comment>
<evidence type="ECO:0000313" key="1">
    <source>
        <dbReference type="EMBL" id="KAK8758442.1"/>
    </source>
</evidence>
<name>A0AAQ4D7K2_AMBAM</name>
<evidence type="ECO:0000313" key="2">
    <source>
        <dbReference type="Proteomes" id="UP001321473"/>
    </source>
</evidence>
<dbReference type="Proteomes" id="UP001321473">
    <property type="component" value="Unassembled WGS sequence"/>
</dbReference>
<reference evidence="1 2" key="1">
    <citation type="journal article" date="2023" name="Arcadia Sci">
        <title>De novo assembly of a long-read Amblyomma americanum tick genome.</title>
        <authorList>
            <person name="Chou S."/>
            <person name="Poskanzer K.E."/>
            <person name="Rollins M."/>
            <person name="Thuy-Boun P.S."/>
        </authorList>
    </citation>
    <scope>NUCLEOTIDE SEQUENCE [LARGE SCALE GENOMIC DNA]</scope>
    <source>
        <strain evidence="1">F_SG_1</strain>
        <tissue evidence="1">Salivary glands</tissue>
    </source>
</reference>
<dbReference type="EMBL" id="JARKHS020034135">
    <property type="protein sequence ID" value="KAK8758442.1"/>
    <property type="molecule type" value="Genomic_DNA"/>
</dbReference>
<protein>
    <submittedName>
        <fullName evidence="1">Uncharacterized protein</fullName>
    </submittedName>
</protein>
<dbReference type="AlphaFoldDB" id="A0AAQ4D7K2"/>
<organism evidence="1 2">
    <name type="scientific">Amblyomma americanum</name>
    <name type="common">Lone star tick</name>
    <dbReference type="NCBI Taxonomy" id="6943"/>
    <lineage>
        <taxon>Eukaryota</taxon>
        <taxon>Metazoa</taxon>
        <taxon>Ecdysozoa</taxon>
        <taxon>Arthropoda</taxon>
        <taxon>Chelicerata</taxon>
        <taxon>Arachnida</taxon>
        <taxon>Acari</taxon>
        <taxon>Parasitiformes</taxon>
        <taxon>Ixodida</taxon>
        <taxon>Ixodoidea</taxon>
        <taxon>Ixodidae</taxon>
        <taxon>Amblyomminae</taxon>
        <taxon>Amblyomma</taxon>
    </lineage>
</organism>
<proteinExistence type="predicted"/>
<accession>A0AAQ4D7K2</accession>
<sequence length="87" mass="9173">MGISWRLKTRERRQHSGAATLTSVALEKRQAALASAQLSAEQRTTCEPNASSAQASVRAVRHPHETAAAVSSATSSLEELCRLAAGS</sequence>
<keyword evidence="2" id="KW-1185">Reference proteome</keyword>
<gene>
    <name evidence="1" type="ORF">V5799_003930</name>
</gene>